<sequence>MQMISIEYILECMNDEKNYFGDIWKNCLNNKKRFNRTKLKEILKKMEELGHIKKHGYKNEAYYEKYYHYSLEEHIGFINNLIFTYESKINSALKKLESKKIFLDISKDLTSYKFSKYTKTDYESIVTGMTSMFELASSILWTIETSDDSELKKELKNCFKQINEFMDETNQRLLEGRKTNERILLQRDFSSKIPKAGHLKI</sequence>
<gene>
    <name evidence="1" type="ORF">NSED_06355</name>
</gene>
<keyword evidence="2" id="KW-1185">Reference proteome</keyword>
<evidence type="ECO:0000313" key="2">
    <source>
        <dbReference type="Proteomes" id="UP000006100"/>
    </source>
</evidence>
<dbReference type="OrthoDB" id="2626at2157"/>
<dbReference type="HOGENOM" id="CLU_1357859_0_0_2"/>
<accession>K0BFI9</accession>
<name>K0BFI9_9ARCH</name>
<evidence type="ECO:0000313" key="1">
    <source>
        <dbReference type="EMBL" id="AFS83071.1"/>
    </source>
</evidence>
<dbReference type="PATRIC" id="fig|1229909.8.peg.1399"/>
<dbReference type="STRING" id="1229909.NSED_06355"/>
<protein>
    <submittedName>
        <fullName evidence="1">Uncharacterized protein</fullName>
    </submittedName>
</protein>
<dbReference type="Proteomes" id="UP000006100">
    <property type="component" value="Chromosome"/>
</dbReference>
<dbReference type="EMBL" id="CP003843">
    <property type="protein sequence ID" value="AFS83071.1"/>
    <property type="molecule type" value="Genomic_DNA"/>
</dbReference>
<organism evidence="1 2">
    <name type="scientific">Candidatus Nitrosopumilus sediminis</name>
    <dbReference type="NCBI Taxonomy" id="1229909"/>
    <lineage>
        <taxon>Archaea</taxon>
        <taxon>Nitrososphaerota</taxon>
        <taxon>Nitrososphaeria</taxon>
        <taxon>Nitrosopumilales</taxon>
        <taxon>Nitrosopumilaceae</taxon>
        <taxon>Nitrosopumilus</taxon>
    </lineage>
</organism>
<dbReference type="KEGG" id="nir:NSED_06355"/>
<dbReference type="AlphaFoldDB" id="K0BFI9"/>
<reference evidence="1 2" key="1">
    <citation type="journal article" date="2012" name="J. Bacteriol.">
        <title>Draft Genome Sequence of an Ammonia-Oxidizing Archaeon, "Candidatus Nitrosopumilus sediminis" AR2, from Svalbard in the Arctic Circle.</title>
        <authorList>
            <person name="Park S.J."/>
            <person name="Kim J.G."/>
            <person name="Jung M.Y."/>
            <person name="Kim S.J."/>
            <person name="Cha I.T."/>
            <person name="Ghai R."/>
            <person name="Martin-Cuadrado A.B."/>
            <person name="Rodriguez-Valera F."/>
            <person name="Rhee S.K."/>
        </authorList>
    </citation>
    <scope>NUCLEOTIDE SEQUENCE [LARGE SCALE GENOMIC DNA]</scope>
    <source>
        <strain evidence="1 2">AR2</strain>
    </source>
</reference>
<proteinExistence type="predicted"/>